<comment type="subcellular location">
    <subcellularLocation>
        <location evidence="1">Cell envelope</location>
    </subcellularLocation>
</comment>
<feature type="region of interest" description="Disordered" evidence="3">
    <location>
        <begin position="307"/>
        <end position="327"/>
    </location>
</feature>
<dbReference type="InterPro" id="IPR050465">
    <property type="entry name" value="UPF0194_transport"/>
</dbReference>
<gene>
    <name evidence="6" type="ORF">F7Q92_17355</name>
</gene>
<dbReference type="Gene3D" id="2.40.30.170">
    <property type="match status" value="1"/>
</dbReference>
<dbReference type="AlphaFoldDB" id="A0A643F8L8"/>
<sequence length="327" mass="34102">MTPSMRPALHGLPLLCLLLLTACQPQAPAAWSGYVEGDYVYVAAPVAGTLTRLAVTQGQTVGAGAPLFQLDDVAARAARAQADAQVQAARAQAANGQTGLRAPQIAVSRAQLAQAHAAATLADAELLRQRSLVTQGFISQSQLDNAATAARQAHDKVSELEAALKTAEQPTARPAELAAAQANTVAAQEAQAQAAWREQQARQSAPAAGLIADTFFREGEYVGAGQPVVSLLPPDHRKARFYVPEAEVGQLQVGQPVSLGCDGCGAPIAARISRIAPQAEYTPPVIYSNSQRSKLVFLVEARPGPADTLKLHPGQPLDVRPVAGASR</sequence>
<evidence type="ECO:0000256" key="2">
    <source>
        <dbReference type="ARBA" id="ARBA00023054"/>
    </source>
</evidence>
<dbReference type="EMBL" id="VZPB01000053">
    <property type="protein sequence ID" value="KAB0576821.1"/>
    <property type="molecule type" value="Genomic_DNA"/>
</dbReference>
<dbReference type="RefSeq" id="WP_151125354.1">
    <property type="nucleotide sequence ID" value="NZ_CP088081.1"/>
</dbReference>
<name>A0A643F8L8_IDEDE</name>
<dbReference type="SUPFAM" id="SSF111369">
    <property type="entry name" value="HlyD-like secretion proteins"/>
    <property type="match status" value="2"/>
</dbReference>
<organism evidence="6 7">
    <name type="scientific">Ideonella dechloratans</name>
    <dbReference type="NCBI Taxonomy" id="36863"/>
    <lineage>
        <taxon>Bacteria</taxon>
        <taxon>Pseudomonadati</taxon>
        <taxon>Pseudomonadota</taxon>
        <taxon>Betaproteobacteria</taxon>
        <taxon>Burkholderiales</taxon>
        <taxon>Sphaerotilaceae</taxon>
        <taxon>Ideonella</taxon>
    </lineage>
</organism>
<evidence type="ECO:0000313" key="6">
    <source>
        <dbReference type="EMBL" id="KAB0576821.1"/>
    </source>
</evidence>
<reference evidence="6 7" key="1">
    <citation type="submission" date="2019-09" db="EMBL/GenBank/DDBJ databases">
        <title>Draft genome sequences of 48 bacterial type strains from the CCUG.</title>
        <authorList>
            <person name="Tunovic T."/>
            <person name="Pineiro-Iglesias B."/>
            <person name="Unosson C."/>
            <person name="Inganas E."/>
            <person name="Ohlen M."/>
            <person name="Cardew S."/>
            <person name="Jensie-Markopoulos S."/>
            <person name="Salva-Serra F."/>
            <person name="Jaen-Luchoro D."/>
            <person name="Karlsson R."/>
            <person name="Svensson-Stadler L."/>
            <person name="Chun J."/>
            <person name="Moore E."/>
        </authorList>
    </citation>
    <scope>NUCLEOTIDE SEQUENCE [LARGE SCALE GENOMIC DNA]</scope>
    <source>
        <strain evidence="6 7">CCUG 30977</strain>
    </source>
</reference>
<comment type="caution">
    <text evidence="6">The sequence shown here is derived from an EMBL/GenBank/DDBJ whole genome shotgun (WGS) entry which is preliminary data.</text>
</comment>
<evidence type="ECO:0000259" key="5">
    <source>
        <dbReference type="Pfam" id="PF25876"/>
    </source>
</evidence>
<evidence type="ECO:0000313" key="7">
    <source>
        <dbReference type="Proteomes" id="UP000430120"/>
    </source>
</evidence>
<dbReference type="PANTHER" id="PTHR32347:SF23">
    <property type="entry name" value="BLL5650 PROTEIN"/>
    <property type="match status" value="1"/>
</dbReference>
<dbReference type="OrthoDB" id="8558741at2"/>
<keyword evidence="7" id="KW-1185">Reference proteome</keyword>
<evidence type="ECO:0000256" key="1">
    <source>
        <dbReference type="ARBA" id="ARBA00004196"/>
    </source>
</evidence>
<evidence type="ECO:0000256" key="4">
    <source>
        <dbReference type="SAM" id="SignalP"/>
    </source>
</evidence>
<dbReference type="PROSITE" id="PS51257">
    <property type="entry name" value="PROKAR_LIPOPROTEIN"/>
    <property type="match status" value="1"/>
</dbReference>
<protein>
    <submittedName>
        <fullName evidence="6">HlyD family efflux transporter periplasmic adaptor subunit</fullName>
    </submittedName>
</protein>
<feature type="chain" id="PRO_5024831382" evidence="4">
    <location>
        <begin position="30"/>
        <end position="327"/>
    </location>
</feature>
<feature type="signal peptide" evidence="4">
    <location>
        <begin position="1"/>
        <end position="29"/>
    </location>
</feature>
<dbReference type="Proteomes" id="UP000430120">
    <property type="component" value="Unassembled WGS sequence"/>
</dbReference>
<evidence type="ECO:0000256" key="3">
    <source>
        <dbReference type="SAM" id="MobiDB-lite"/>
    </source>
</evidence>
<feature type="domain" description="Multidrug resistance protein MdtA-like alpha-helical hairpin" evidence="5">
    <location>
        <begin position="106"/>
        <end position="168"/>
    </location>
</feature>
<dbReference type="Gene3D" id="2.40.50.100">
    <property type="match status" value="1"/>
</dbReference>
<proteinExistence type="predicted"/>
<accession>A0A643F8L8</accession>
<dbReference type="Pfam" id="PF25876">
    <property type="entry name" value="HH_MFP_RND"/>
    <property type="match status" value="1"/>
</dbReference>
<dbReference type="InterPro" id="IPR058624">
    <property type="entry name" value="MdtA-like_HH"/>
</dbReference>
<dbReference type="PANTHER" id="PTHR32347">
    <property type="entry name" value="EFFLUX SYSTEM COMPONENT YKNX-RELATED"/>
    <property type="match status" value="1"/>
</dbReference>
<keyword evidence="2" id="KW-0175">Coiled coil</keyword>
<keyword evidence="4" id="KW-0732">Signal</keyword>
<dbReference type="GO" id="GO:0030313">
    <property type="term" value="C:cell envelope"/>
    <property type="evidence" value="ECO:0007669"/>
    <property type="project" value="UniProtKB-SubCell"/>
</dbReference>
<dbReference type="Gene3D" id="1.10.287.470">
    <property type="entry name" value="Helix hairpin bin"/>
    <property type="match status" value="2"/>
</dbReference>